<evidence type="ECO:0000313" key="2">
    <source>
        <dbReference type="Proteomes" id="UP001219518"/>
    </source>
</evidence>
<keyword evidence="2" id="KW-1185">Reference proteome</keyword>
<proteinExistence type="predicted"/>
<dbReference type="AlphaFoldDB" id="A0AAE1L5N0"/>
<dbReference type="EMBL" id="JAHWGI010000014">
    <property type="protein sequence ID" value="KAK3907638.1"/>
    <property type="molecule type" value="Genomic_DNA"/>
</dbReference>
<reference evidence="1" key="1">
    <citation type="submission" date="2021-07" db="EMBL/GenBank/DDBJ databases">
        <authorList>
            <person name="Catto M.A."/>
            <person name="Jacobson A."/>
            <person name="Kennedy G."/>
            <person name="Labadie P."/>
            <person name="Hunt B.G."/>
            <person name="Srinivasan R."/>
        </authorList>
    </citation>
    <scope>NUCLEOTIDE SEQUENCE</scope>
    <source>
        <strain evidence="1">PL_HMW_Pooled</strain>
        <tissue evidence="1">Head</tissue>
    </source>
</reference>
<organism evidence="1 2">
    <name type="scientific">Frankliniella fusca</name>
    <dbReference type="NCBI Taxonomy" id="407009"/>
    <lineage>
        <taxon>Eukaryota</taxon>
        <taxon>Metazoa</taxon>
        <taxon>Ecdysozoa</taxon>
        <taxon>Arthropoda</taxon>
        <taxon>Hexapoda</taxon>
        <taxon>Insecta</taxon>
        <taxon>Pterygota</taxon>
        <taxon>Neoptera</taxon>
        <taxon>Paraneoptera</taxon>
        <taxon>Thysanoptera</taxon>
        <taxon>Terebrantia</taxon>
        <taxon>Thripoidea</taxon>
        <taxon>Thripidae</taxon>
        <taxon>Frankliniella</taxon>
    </lineage>
</organism>
<protein>
    <submittedName>
        <fullName evidence="1">Enolase-phosphatase E1</fullName>
    </submittedName>
</protein>
<sequence length="251" mass="27490">MKSNSQNFHELLVCPDSDHRQEGEHESTFTMEMSEIWKRTSHDGDLSKCPDQNPHIYKSVTYTHFGLLCGGGLGVVAVPAVRTRAAHAEAAEGVQKFRSFFPLWSDLVGVVPTLLLHGLLLGVLVGLDLHVSGVHPPHALEAEALAELSARQLEGRPHRGHVAHVQPSHPPHWRGKPEQKAVVSLGTQVCECRTPPSVRHPQTTKCVTFTHLQVGDETDETTGSAVRKVRTGATWIVDSKGERVEGGDQKK</sequence>
<name>A0AAE1L5N0_9NEOP</name>
<evidence type="ECO:0000313" key="1">
    <source>
        <dbReference type="EMBL" id="KAK3907638.1"/>
    </source>
</evidence>
<accession>A0AAE1L5N0</accession>
<gene>
    <name evidence="1" type="ORF">KUF71_018274</name>
</gene>
<comment type="caution">
    <text evidence="1">The sequence shown here is derived from an EMBL/GenBank/DDBJ whole genome shotgun (WGS) entry which is preliminary data.</text>
</comment>
<dbReference type="Proteomes" id="UP001219518">
    <property type="component" value="Unassembled WGS sequence"/>
</dbReference>
<reference evidence="1" key="2">
    <citation type="journal article" date="2023" name="BMC Genomics">
        <title>Pest status, molecular evolution, and epigenetic factors derived from the genome assembly of Frankliniella fusca, a thysanopteran phytovirus vector.</title>
        <authorList>
            <person name="Catto M.A."/>
            <person name="Labadie P.E."/>
            <person name="Jacobson A.L."/>
            <person name="Kennedy G.G."/>
            <person name="Srinivasan R."/>
            <person name="Hunt B.G."/>
        </authorList>
    </citation>
    <scope>NUCLEOTIDE SEQUENCE</scope>
    <source>
        <strain evidence="1">PL_HMW_Pooled</strain>
    </source>
</reference>